<dbReference type="Gramene" id="TraesPARA_EIv1.0_1413060.2">
    <property type="protein sequence ID" value="TraesPARA_EIv1.0_1413060.2.CDS"/>
    <property type="gene ID" value="TraesPARA_EIv1.0_1413060"/>
</dbReference>
<dbReference type="PANTHER" id="PTHR47434">
    <property type="entry name" value="PROTEIN PTST HOMOLOG 3, CHLOROPLASTIC"/>
    <property type="match status" value="1"/>
</dbReference>
<dbReference type="EnsemblPlants" id="TraesCS4D02G026700.2">
    <property type="protein sequence ID" value="TraesCS4D02G026700.2"/>
    <property type="gene ID" value="TraesCS4D02G026700"/>
</dbReference>
<evidence type="ECO:0000313" key="6">
    <source>
        <dbReference type="Proteomes" id="UP000019116"/>
    </source>
</evidence>
<evidence type="ECO:0000256" key="1">
    <source>
        <dbReference type="SAM" id="Coils"/>
    </source>
</evidence>
<keyword evidence="6" id="KW-1185">Reference proteome</keyword>
<dbReference type="Gene3D" id="2.60.40.10">
    <property type="entry name" value="Immunoglobulins"/>
    <property type="match status" value="1"/>
</dbReference>
<dbReference type="SUPFAM" id="SSF81296">
    <property type="entry name" value="E set domains"/>
    <property type="match status" value="1"/>
</dbReference>
<dbReference type="Gramene" id="TraesCS4D02G026700.2">
    <property type="protein sequence ID" value="TraesCS4D02G026700.2"/>
    <property type="gene ID" value="TraesCS4D02G026700"/>
</dbReference>
<dbReference type="Pfam" id="PF16561">
    <property type="entry name" value="AMPK1_CBM"/>
    <property type="match status" value="1"/>
</dbReference>
<dbReference type="GO" id="GO:0019252">
    <property type="term" value="P:starch biosynthetic process"/>
    <property type="evidence" value="ECO:0000318"/>
    <property type="project" value="GO_Central"/>
</dbReference>
<dbReference type="OrthoDB" id="531008at2759"/>
<accession>A0A3B6JCW8</accession>
<dbReference type="Gramene" id="TraesCS4D03G0042700.1">
    <property type="protein sequence ID" value="TraesCS4D03G0042700.1.CDS"/>
    <property type="gene ID" value="TraesCS4D03G0042700"/>
</dbReference>
<dbReference type="GO" id="GO:0009507">
    <property type="term" value="C:chloroplast"/>
    <property type="evidence" value="ECO:0000318"/>
    <property type="project" value="GO_Central"/>
</dbReference>
<dbReference type="InterPro" id="IPR032640">
    <property type="entry name" value="AMPK1_CBM"/>
</dbReference>
<dbReference type="Gramene" id="TraesNOR4D03G02438050.2">
    <property type="protein sequence ID" value="TraesNOR4D03G02438050.2"/>
    <property type="gene ID" value="TraesNOR4D03G02438050"/>
</dbReference>
<dbReference type="PANTHER" id="PTHR47434:SF1">
    <property type="entry name" value="PROTEIN PTST HOMOLOG 2, CHLOROPLASTIC"/>
    <property type="match status" value="1"/>
</dbReference>
<dbReference type="Gramene" id="TraesSTA4D03G02415290.2">
    <property type="protein sequence ID" value="TraesSTA4D03G02415290.2"/>
    <property type="gene ID" value="TraesSTA4D03G02415290"/>
</dbReference>
<dbReference type="CDD" id="cd02859">
    <property type="entry name" value="E_set_AMPKbeta_like_N"/>
    <property type="match status" value="1"/>
</dbReference>
<dbReference type="InterPro" id="IPR014756">
    <property type="entry name" value="Ig_E-set"/>
</dbReference>
<feature type="region of interest" description="Disordered" evidence="2">
    <location>
        <begin position="143"/>
        <end position="286"/>
    </location>
</feature>
<evidence type="ECO:0000313" key="5">
    <source>
        <dbReference type="EnsemblPlants" id="TraesCS4D02G026700.2"/>
    </source>
</evidence>
<feature type="region of interest" description="Disordered" evidence="2">
    <location>
        <begin position="55"/>
        <end position="89"/>
    </location>
</feature>
<feature type="compositionally biased region" description="Pro residues" evidence="2">
    <location>
        <begin position="64"/>
        <end position="83"/>
    </location>
</feature>
<dbReference type="Proteomes" id="UP000019116">
    <property type="component" value="Chromosome 4D"/>
</dbReference>
<protein>
    <recommendedName>
        <fullName evidence="4">AMP-activated protein kinase glycogen-binding domain-containing protein</fullName>
    </recommendedName>
</protein>
<feature type="chain" id="PRO_5043175863" description="AMP-activated protein kinase glycogen-binding domain-containing protein" evidence="3">
    <location>
        <begin position="17"/>
        <end position="559"/>
    </location>
</feature>
<organism evidence="5">
    <name type="scientific">Triticum aestivum</name>
    <name type="common">Wheat</name>
    <dbReference type="NCBI Taxonomy" id="4565"/>
    <lineage>
        <taxon>Eukaryota</taxon>
        <taxon>Viridiplantae</taxon>
        <taxon>Streptophyta</taxon>
        <taxon>Embryophyta</taxon>
        <taxon>Tracheophyta</taxon>
        <taxon>Spermatophyta</taxon>
        <taxon>Magnoliopsida</taxon>
        <taxon>Liliopsida</taxon>
        <taxon>Poales</taxon>
        <taxon>Poaceae</taxon>
        <taxon>BOP clade</taxon>
        <taxon>Pooideae</taxon>
        <taxon>Triticodae</taxon>
        <taxon>Triticeae</taxon>
        <taxon>Triticinae</taxon>
        <taxon>Triticum</taxon>
    </lineage>
</organism>
<dbReference type="GO" id="GO:2001070">
    <property type="term" value="F:starch binding"/>
    <property type="evidence" value="ECO:0000318"/>
    <property type="project" value="GO_Central"/>
</dbReference>
<feature type="signal peptide" evidence="3">
    <location>
        <begin position="1"/>
        <end position="16"/>
    </location>
</feature>
<sequence length="559" mass="61550">MPPFLLSLSLPALTLPLPPAPAPAPRRHRVFAAPAYGPQPCRGRVCVCAAYRPPPRQPYRRQPAPAPAPDPRPRPSNAPAPPQRDPRGQEEVEEAIYDFMRRSDKPGAFPTRAELLAAGRADLAAAVESSGGWLSLGWSWSSDDDARRPAASSAGPGVHPDYPPEAGPSGRPPNSAADSVREQQEPTRSGRQPETEETEEAGSGAGLEGMLARLRRERERARPPPRSKNQAGGQGQNGALMNHNGAPSRSPTDGMYTRRIPVNGNIHRSHSQNGIPEANKSSSSANDAWRTWSLDKSRFSDFEAAEIHPLSRKPPKRADLDTVLIEDDVPGPSNGVVINDYPSDHVDSERDEIHARFQNLEFDLADSLKTLRSRFDGVSSYMSNGEEADVVNGFSDDWEFEETKVMHAQEELRTIRAKIAVLEGKVALEIIEKNKIIEEKQTRLDEVEKALSELRTVSVVWPNPASEVLLTGSFDGWTSQRRMEQSESGIFSYNLRLYPGRYEVMACYSASIVTTFTSSDSGCSFVLQIKFIVDGVWKNDPLRPTVNNHGNENNLMIVT</sequence>
<reference evidence="5" key="1">
    <citation type="submission" date="2018-08" db="EMBL/GenBank/DDBJ databases">
        <authorList>
            <person name="Rossello M."/>
        </authorList>
    </citation>
    <scope>NUCLEOTIDE SEQUENCE [LARGE SCALE GENOMIC DNA]</scope>
    <source>
        <strain evidence="5">cv. Chinese Spring</strain>
    </source>
</reference>
<dbReference type="AlphaFoldDB" id="A0A3B6JCW8"/>
<dbReference type="InterPro" id="IPR013783">
    <property type="entry name" value="Ig-like_fold"/>
</dbReference>
<keyword evidence="3" id="KW-0732">Signal</keyword>
<evidence type="ECO:0000256" key="2">
    <source>
        <dbReference type="SAM" id="MobiDB-lite"/>
    </source>
</evidence>
<dbReference type="Gramene" id="TraesLAC4D03G02373520.2">
    <property type="protein sequence ID" value="TraesLAC4D03G02373520.2"/>
    <property type="gene ID" value="TraesLAC4D03G02373520"/>
</dbReference>
<keyword evidence="1" id="KW-0175">Coiled coil</keyword>
<name>A0A3B6JCW8_WHEAT</name>
<proteinExistence type="predicted"/>
<feature type="coiled-coil region" evidence="1">
    <location>
        <begin position="405"/>
        <end position="457"/>
    </location>
</feature>
<evidence type="ECO:0000256" key="3">
    <source>
        <dbReference type="SAM" id="SignalP"/>
    </source>
</evidence>
<reference evidence="5" key="2">
    <citation type="submission" date="2018-10" db="UniProtKB">
        <authorList>
            <consortium name="EnsemblPlants"/>
        </authorList>
    </citation>
    <scope>IDENTIFICATION</scope>
</reference>
<gene>
    <name evidence="5" type="primary">LOC123095719</name>
</gene>
<feature type="domain" description="AMP-activated protein kinase glycogen-binding" evidence="4">
    <location>
        <begin position="457"/>
        <end position="503"/>
    </location>
</feature>
<dbReference type="STRING" id="4565.A0A3B6JCW8"/>
<feature type="compositionally biased region" description="Polar residues" evidence="2">
    <location>
        <begin position="271"/>
        <end position="286"/>
    </location>
</feature>
<evidence type="ECO:0000259" key="4">
    <source>
        <dbReference type="Pfam" id="PF16561"/>
    </source>
</evidence>